<reference evidence="1 2" key="1">
    <citation type="submission" date="2018-05" db="EMBL/GenBank/DDBJ databases">
        <title>Acuticoccus sediminis sp. nov., isolated from deep-sea sediment of Indian Ocean.</title>
        <authorList>
            <person name="Liu X."/>
            <person name="Lai Q."/>
            <person name="Du Y."/>
            <person name="Sun F."/>
            <person name="Zhang X."/>
            <person name="Wang S."/>
            <person name="Shao Z."/>
        </authorList>
    </citation>
    <scope>NUCLEOTIDE SEQUENCE [LARGE SCALE GENOMIC DNA]</scope>
    <source>
        <strain evidence="1 2">PTG4-2</strain>
    </source>
</reference>
<sequence>MESAILEGAFAAPVFDSQAAFRAILAALAEPGTAHRLPASAPPAPLSPTAGSIALSLCDHETPVAIDPAFRAAAPWITFHTGAPVTDDRTAARFAFLSGLDTIPPGFGVGDDLYPDRSATLVAPIRLEGRRMTLSGPGIDGTRTIAASFTDAFLDGWAANRALFPRGLDLILVDEISGAVLALPRTTEVTCTSR</sequence>
<dbReference type="SUPFAM" id="SSF159709">
    <property type="entry name" value="PhnH-like"/>
    <property type="match status" value="1"/>
</dbReference>
<dbReference type="AlphaFoldDB" id="A0A8B2P1F2"/>
<dbReference type="Gene3D" id="3.40.50.11310">
    <property type="entry name" value="Bacterial phosphonate metabolism protein PhnH"/>
    <property type="match status" value="1"/>
</dbReference>
<dbReference type="EMBL" id="QHHQ01000001">
    <property type="protein sequence ID" value="RAI03986.1"/>
    <property type="molecule type" value="Genomic_DNA"/>
</dbReference>
<dbReference type="NCBIfam" id="TIGR03292">
    <property type="entry name" value="PhnH_redo"/>
    <property type="match status" value="1"/>
</dbReference>
<accession>A0A8B2P1F2</accession>
<dbReference type="InterPro" id="IPR008772">
    <property type="entry name" value="Phosphonate_metab_PhnH"/>
</dbReference>
<dbReference type="GO" id="GO:0019634">
    <property type="term" value="P:organic phosphonate metabolic process"/>
    <property type="evidence" value="ECO:0007669"/>
    <property type="project" value="InterPro"/>
</dbReference>
<dbReference type="GO" id="GO:0016829">
    <property type="term" value="F:lyase activity"/>
    <property type="evidence" value="ECO:0007669"/>
    <property type="project" value="UniProtKB-KW"/>
</dbReference>
<keyword evidence="2" id="KW-1185">Reference proteome</keyword>
<comment type="caution">
    <text evidence="1">The sequence shown here is derived from an EMBL/GenBank/DDBJ whole genome shotgun (WGS) entry which is preliminary data.</text>
</comment>
<gene>
    <name evidence="1" type="primary">phnH</name>
    <name evidence="1" type="ORF">DLJ53_05850</name>
</gene>
<dbReference type="InterPro" id="IPR038058">
    <property type="entry name" value="PhnH-like_sp"/>
</dbReference>
<dbReference type="Pfam" id="PF05845">
    <property type="entry name" value="PhnH"/>
    <property type="match status" value="1"/>
</dbReference>
<keyword evidence="1" id="KW-0456">Lyase</keyword>
<dbReference type="OrthoDB" id="9814509at2"/>
<evidence type="ECO:0000313" key="2">
    <source>
        <dbReference type="Proteomes" id="UP000249590"/>
    </source>
</evidence>
<dbReference type="Proteomes" id="UP000249590">
    <property type="component" value="Unassembled WGS sequence"/>
</dbReference>
<dbReference type="PIRSF" id="PIRSF020680">
    <property type="entry name" value="PhnH"/>
    <property type="match status" value="1"/>
</dbReference>
<organism evidence="1 2">
    <name type="scientific">Acuticoccus sediminis</name>
    <dbReference type="NCBI Taxonomy" id="2184697"/>
    <lineage>
        <taxon>Bacteria</taxon>
        <taxon>Pseudomonadati</taxon>
        <taxon>Pseudomonadota</taxon>
        <taxon>Alphaproteobacteria</taxon>
        <taxon>Hyphomicrobiales</taxon>
        <taxon>Amorphaceae</taxon>
        <taxon>Acuticoccus</taxon>
    </lineage>
</organism>
<name>A0A8B2P1F2_9HYPH</name>
<evidence type="ECO:0000313" key="1">
    <source>
        <dbReference type="EMBL" id="RAI03986.1"/>
    </source>
</evidence>
<protein>
    <submittedName>
        <fullName evidence="1">Phosphonate C-P lyase system protein PhnH</fullName>
    </submittedName>
</protein>
<proteinExistence type="predicted"/>
<dbReference type="RefSeq" id="WP_111343105.1">
    <property type="nucleotide sequence ID" value="NZ_QHHQ01000001.1"/>
</dbReference>